<dbReference type="AlphaFoldDB" id="A0AAP0KQT0"/>
<evidence type="ECO:0000256" key="2">
    <source>
        <dbReference type="ARBA" id="ARBA00022690"/>
    </source>
</evidence>
<dbReference type="Gene3D" id="3.30.10.10">
    <property type="entry name" value="Trypsin Inhibitor V, subunit A"/>
    <property type="match status" value="1"/>
</dbReference>
<dbReference type="InterPro" id="IPR036354">
    <property type="entry name" value="Prot_inh_pot1_sf"/>
</dbReference>
<comment type="caution">
    <text evidence="4">The sequence shown here is derived from an EMBL/GenBank/DDBJ whole genome shotgun (WGS) entry which is preliminary data.</text>
</comment>
<protein>
    <recommendedName>
        <fullName evidence="6">Glu S.griseus protease inhibitor</fullName>
    </recommendedName>
</protein>
<evidence type="ECO:0000256" key="1">
    <source>
        <dbReference type="ARBA" id="ARBA00008210"/>
    </source>
</evidence>
<sequence length="74" mass="8110">MSSNLCSGVGNKLAWPELVGEQVSVAVATIHRENSYVQPVVIPEGIPLISLEYRCDRVRVWVEGSIVSRVPYVG</sequence>
<dbReference type="PANTHER" id="PTHR33091:SF83">
    <property type="entry name" value="SERINE PROTEASE INHIBITOR, POTATO INHIBITOR I-TYPE FAMILY PROTEIN-RELATED"/>
    <property type="match status" value="1"/>
</dbReference>
<dbReference type="Proteomes" id="UP001417504">
    <property type="component" value="Unassembled WGS sequence"/>
</dbReference>
<evidence type="ECO:0000313" key="5">
    <source>
        <dbReference type="Proteomes" id="UP001417504"/>
    </source>
</evidence>
<proteinExistence type="inferred from homology"/>
<dbReference type="Pfam" id="PF00280">
    <property type="entry name" value="potato_inhibit"/>
    <property type="match status" value="1"/>
</dbReference>
<organism evidence="4 5">
    <name type="scientific">Stephania japonica</name>
    <dbReference type="NCBI Taxonomy" id="461633"/>
    <lineage>
        <taxon>Eukaryota</taxon>
        <taxon>Viridiplantae</taxon>
        <taxon>Streptophyta</taxon>
        <taxon>Embryophyta</taxon>
        <taxon>Tracheophyta</taxon>
        <taxon>Spermatophyta</taxon>
        <taxon>Magnoliopsida</taxon>
        <taxon>Ranunculales</taxon>
        <taxon>Menispermaceae</taxon>
        <taxon>Menispermoideae</taxon>
        <taxon>Cissampelideae</taxon>
        <taxon>Stephania</taxon>
    </lineage>
</organism>
<keyword evidence="5" id="KW-1185">Reference proteome</keyword>
<dbReference type="GO" id="GO:0004867">
    <property type="term" value="F:serine-type endopeptidase inhibitor activity"/>
    <property type="evidence" value="ECO:0007669"/>
    <property type="project" value="UniProtKB-KW"/>
</dbReference>
<reference evidence="4 5" key="1">
    <citation type="submission" date="2024-01" db="EMBL/GenBank/DDBJ databases">
        <title>Genome assemblies of Stephania.</title>
        <authorList>
            <person name="Yang L."/>
        </authorList>
    </citation>
    <scope>NUCLEOTIDE SEQUENCE [LARGE SCALE GENOMIC DNA]</scope>
    <source>
        <strain evidence="4">QJT</strain>
        <tissue evidence="4">Leaf</tissue>
    </source>
</reference>
<dbReference type="InterPro" id="IPR000864">
    <property type="entry name" value="Prot_inh_pot1"/>
</dbReference>
<evidence type="ECO:0000313" key="4">
    <source>
        <dbReference type="EMBL" id="KAK9156109.1"/>
    </source>
</evidence>
<dbReference type="PROSITE" id="PS00285">
    <property type="entry name" value="POTATO_INHIBITOR"/>
    <property type="match status" value="1"/>
</dbReference>
<dbReference type="GO" id="GO:0009611">
    <property type="term" value="P:response to wounding"/>
    <property type="evidence" value="ECO:0007669"/>
    <property type="project" value="InterPro"/>
</dbReference>
<comment type="similarity">
    <text evidence="1">Belongs to the protease inhibitor I13 (potato type I serine protease inhibitor) family.</text>
</comment>
<accession>A0AAP0KQT0</accession>
<dbReference type="SUPFAM" id="SSF54654">
    <property type="entry name" value="CI-2 family of serine protease inhibitors"/>
    <property type="match status" value="1"/>
</dbReference>
<dbReference type="PANTHER" id="PTHR33091">
    <property type="entry name" value="PROTEIN, PUTATIVE, EXPRESSED-RELATED"/>
    <property type="match status" value="1"/>
</dbReference>
<keyword evidence="3" id="KW-0722">Serine protease inhibitor</keyword>
<gene>
    <name evidence="4" type="ORF">Sjap_003589</name>
</gene>
<dbReference type="EMBL" id="JBBNAE010000001">
    <property type="protein sequence ID" value="KAK9156109.1"/>
    <property type="molecule type" value="Genomic_DNA"/>
</dbReference>
<evidence type="ECO:0008006" key="6">
    <source>
        <dbReference type="Google" id="ProtNLM"/>
    </source>
</evidence>
<evidence type="ECO:0000256" key="3">
    <source>
        <dbReference type="ARBA" id="ARBA00022900"/>
    </source>
</evidence>
<keyword evidence="2" id="KW-0646">Protease inhibitor</keyword>
<name>A0AAP0KQT0_9MAGN</name>